<evidence type="ECO:0000256" key="2">
    <source>
        <dbReference type="ARBA" id="ARBA00005887"/>
    </source>
</evidence>
<reference evidence="11" key="2">
    <citation type="journal article" date="2014" name="ISME J.">
        <title>Microbial stratification in low pH oxic and suboxic macroscopic growths along an acid mine drainage.</title>
        <authorList>
            <person name="Mendez-Garcia C."/>
            <person name="Mesa V."/>
            <person name="Sprenger R.R."/>
            <person name="Richter M."/>
            <person name="Diez M.S."/>
            <person name="Solano J."/>
            <person name="Bargiela R."/>
            <person name="Golyshina O.V."/>
            <person name="Manteca A."/>
            <person name="Ramos J.L."/>
            <person name="Gallego J.R."/>
            <person name="Llorente I."/>
            <person name="Martins Dos Santos V.A."/>
            <person name="Jensen O.N."/>
            <person name="Pelaez A.I."/>
            <person name="Sanchez J."/>
            <person name="Ferrer M."/>
        </authorList>
    </citation>
    <scope>NUCLEOTIDE SEQUENCE</scope>
</reference>
<evidence type="ECO:0000256" key="4">
    <source>
        <dbReference type="ARBA" id="ARBA00022692"/>
    </source>
</evidence>
<evidence type="ECO:0000256" key="7">
    <source>
        <dbReference type="ARBA" id="ARBA00023177"/>
    </source>
</evidence>
<organism evidence="11">
    <name type="scientific">mine drainage metagenome</name>
    <dbReference type="NCBI Taxonomy" id="410659"/>
    <lineage>
        <taxon>unclassified sequences</taxon>
        <taxon>metagenomes</taxon>
        <taxon>ecological metagenomes</taxon>
    </lineage>
</organism>
<gene>
    <name evidence="11" type="ORF">B1A_00497</name>
</gene>
<comment type="similarity">
    <text evidence="2">Belongs to the ammonia transporter channel (TC 1.A.11.2) family.</text>
</comment>
<dbReference type="Gene3D" id="1.10.3430.10">
    <property type="entry name" value="Ammonium transporter AmtB like domains"/>
    <property type="match status" value="1"/>
</dbReference>
<dbReference type="Pfam" id="PF00909">
    <property type="entry name" value="Ammonium_transp"/>
    <property type="match status" value="1"/>
</dbReference>
<accession>T1C5Q9</accession>
<reference evidence="11" key="1">
    <citation type="submission" date="2013-08" db="EMBL/GenBank/DDBJ databases">
        <authorList>
            <person name="Mendez C."/>
            <person name="Richter M."/>
            <person name="Ferrer M."/>
            <person name="Sanchez J."/>
        </authorList>
    </citation>
    <scope>NUCLEOTIDE SEQUENCE</scope>
</reference>
<evidence type="ECO:0000256" key="1">
    <source>
        <dbReference type="ARBA" id="ARBA00004141"/>
    </source>
</evidence>
<dbReference type="GO" id="GO:0005886">
    <property type="term" value="C:plasma membrane"/>
    <property type="evidence" value="ECO:0007669"/>
    <property type="project" value="TreeGrafter"/>
</dbReference>
<feature type="non-terminal residue" evidence="11">
    <location>
        <position position="159"/>
    </location>
</feature>
<sequence>ASVVVWFSFNKLAHYGIFKRVDDALGVVHTHGVAGLTGGILTGVFADPRVVEYIGQHAAPNSAVTGLLYGHPGQVTLQLLSGLTVIAISGVGTFVLLKLIGLFVPLRYPDEVLAIGDRAIHAEVVTPDDFVTRVDSQWGSGAESPSRPDRGGKAKLPMP</sequence>
<proteinExistence type="inferred from homology"/>
<keyword evidence="3" id="KW-0813">Transport</keyword>
<dbReference type="InterPro" id="IPR001905">
    <property type="entry name" value="Ammonium_transpt"/>
</dbReference>
<evidence type="ECO:0000256" key="3">
    <source>
        <dbReference type="ARBA" id="ARBA00022448"/>
    </source>
</evidence>
<keyword evidence="4 9" id="KW-0812">Transmembrane</keyword>
<evidence type="ECO:0000256" key="9">
    <source>
        <dbReference type="SAM" id="Phobius"/>
    </source>
</evidence>
<dbReference type="PANTHER" id="PTHR43029">
    <property type="entry name" value="AMMONIUM TRANSPORTER MEP2"/>
    <property type="match status" value="1"/>
</dbReference>
<dbReference type="EMBL" id="AUZX01000375">
    <property type="protein sequence ID" value="EQD80806.1"/>
    <property type="molecule type" value="Genomic_DNA"/>
</dbReference>
<feature type="region of interest" description="Disordered" evidence="8">
    <location>
        <begin position="136"/>
        <end position="159"/>
    </location>
</feature>
<protein>
    <submittedName>
        <fullName evidence="11">Ammonium transporter</fullName>
    </submittedName>
</protein>
<dbReference type="InterPro" id="IPR024041">
    <property type="entry name" value="NH4_transpt_AmtB-like_dom"/>
</dbReference>
<evidence type="ECO:0000259" key="10">
    <source>
        <dbReference type="Pfam" id="PF00909"/>
    </source>
</evidence>
<comment type="subcellular location">
    <subcellularLocation>
        <location evidence="1">Membrane</location>
        <topology evidence="1">Multi-pass membrane protein</topology>
    </subcellularLocation>
</comment>
<dbReference type="InterPro" id="IPR029020">
    <property type="entry name" value="Ammonium/urea_transptr"/>
</dbReference>
<feature type="non-terminal residue" evidence="11">
    <location>
        <position position="1"/>
    </location>
</feature>
<keyword evidence="5 9" id="KW-1133">Transmembrane helix</keyword>
<feature type="transmembrane region" description="Helical" evidence="9">
    <location>
        <begin position="75"/>
        <end position="97"/>
    </location>
</feature>
<dbReference type="PANTHER" id="PTHR43029:SF10">
    <property type="entry name" value="AMMONIUM TRANSPORTER MEP2"/>
    <property type="match status" value="1"/>
</dbReference>
<name>T1C5Q9_9ZZZZ</name>
<keyword evidence="7" id="KW-0924">Ammonia transport</keyword>
<keyword evidence="6 9" id="KW-0472">Membrane</keyword>
<dbReference type="GO" id="GO:0008519">
    <property type="term" value="F:ammonium channel activity"/>
    <property type="evidence" value="ECO:0007669"/>
    <property type="project" value="InterPro"/>
</dbReference>
<evidence type="ECO:0000256" key="5">
    <source>
        <dbReference type="ARBA" id="ARBA00022989"/>
    </source>
</evidence>
<comment type="caution">
    <text evidence="11">The sequence shown here is derived from an EMBL/GenBank/DDBJ whole genome shotgun (WGS) entry which is preliminary data.</text>
</comment>
<dbReference type="SUPFAM" id="SSF111352">
    <property type="entry name" value="Ammonium transporter"/>
    <property type="match status" value="1"/>
</dbReference>
<evidence type="ECO:0000256" key="6">
    <source>
        <dbReference type="ARBA" id="ARBA00023136"/>
    </source>
</evidence>
<evidence type="ECO:0000313" key="11">
    <source>
        <dbReference type="EMBL" id="EQD80806.1"/>
    </source>
</evidence>
<feature type="domain" description="Ammonium transporter AmtB-like" evidence="10">
    <location>
        <begin position="19"/>
        <end position="122"/>
    </location>
</feature>
<dbReference type="AlphaFoldDB" id="T1C5Q9"/>
<evidence type="ECO:0000256" key="8">
    <source>
        <dbReference type="SAM" id="MobiDB-lite"/>
    </source>
</evidence>